<protein>
    <submittedName>
        <fullName evidence="2">Uncharacterized protein</fullName>
    </submittedName>
</protein>
<evidence type="ECO:0000256" key="1">
    <source>
        <dbReference type="SAM" id="Phobius"/>
    </source>
</evidence>
<dbReference type="Proteomes" id="UP001596547">
    <property type="component" value="Unassembled WGS sequence"/>
</dbReference>
<keyword evidence="1" id="KW-0812">Transmembrane</keyword>
<sequence>MRHQTYGKLAALVFALILLSFVVLGFSRGIVGFRTARLLAAPTTLLAAALACFLFVRGLLSYLGIAGLR</sequence>
<evidence type="ECO:0000313" key="3">
    <source>
        <dbReference type="Proteomes" id="UP001596547"/>
    </source>
</evidence>
<keyword evidence="1" id="KW-0472">Membrane</keyword>
<dbReference type="RefSeq" id="WP_276304805.1">
    <property type="nucleotide sequence ID" value="NZ_CP119992.1"/>
</dbReference>
<comment type="caution">
    <text evidence="2">The sequence shown here is derived from an EMBL/GenBank/DDBJ whole genome shotgun (WGS) entry which is preliminary data.</text>
</comment>
<evidence type="ECO:0000313" key="2">
    <source>
        <dbReference type="EMBL" id="MFC7315405.1"/>
    </source>
</evidence>
<reference evidence="2 3" key="1">
    <citation type="journal article" date="2019" name="Int. J. Syst. Evol. Microbiol.">
        <title>The Global Catalogue of Microorganisms (GCM) 10K type strain sequencing project: providing services to taxonomists for standard genome sequencing and annotation.</title>
        <authorList>
            <consortium name="The Broad Institute Genomics Platform"/>
            <consortium name="The Broad Institute Genome Sequencing Center for Infectious Disease"/>
            <person name="Wu L."/>
            <person name="Ma J."/>
        </authorList>
    </citation>
    <scope>NUCLEOTIDE SEQUENCE [LARGE SCALE GENOMIC DNA]</scope>
    <source>
        <strain evidence="2 3">PSR21</strain>
    </source>
</reference>
<organism evidence="2 3">
    <name type="scientific">Halomarina halobia</name>
    <dbReference type="NCBI Taxonomy" id="3033386"/>
    <lineage>
        <taxon>Archaea</taxon>
        <taxon>Methanobacteriati</taxon>
        <taxon>Methanobacteriota</taxon>
        <taxon>Stenosarchaea group</taxon>
        <taxon>Halobacteria</taxon>
        <taxon>Halobacteriales</taxon>
        <taxon>Natronomonadaceae</taxon>
        <taxon>Halomarina</taxon>
    </lineage>
</organism>
<proteinExistence type="predicted"/>
<keyword evidence="3" id="KW-1185">Reference proteome</keyword>
<accession>A0ABD6A4V0</accession>
<dbReference type="EMBL" id="JBHTBF010000001">
    <property type="protein sequence ID" value="MFC7315405.1"/>
    <property type="molecule type" value="Genomic_DNA"/>
</dbReference>
<dbReference type="GeneID" id="79314370"/>
<gene>
    <name evidence="2" type="ORF">ACFQPE_01165</name>
</gene>
<feature type="transmembrane region" description="Helical" evidence="1">
    <location>
        <begin position="45"/>
        <end position="68"/>
    </location>
</feature>
<keyword evidence="1" id="KW-1133">Transmembrane helix</keyword>
<name>A0ABD6A4V0_9EURY</name>
<dbReference type="AlphaFoldDB" id="A0ABD6A4V0"/>